<dbReference type="Pfam" id="PF01546">
    <property type="entry name" value="Peptidase_M20"/>
    <property type="match status" value="1"/>
</dbReference>
<dbReference type="PANTHER" id="PTHR43808:SF27">
    <property type="entry name" value="PROTEIN ROCB"/>
    <property type="match status" value="1"/>
</dbReference>
<proteinExistence type="predicted"/>
<dbReference type="PANTHER" id="PTHR43808">
    <property type="entry name" value="ACETYLORNITHINE DEACETYLASE"/>
    <property type="match status" value="1"/>
</dbReference>
<name>A0A0U1QRV9_9BACL</name>
<protein>
    <submittedName>
        <fullName evidence="1">Peptidase M20</fullName>
    </submittedName>
</protein>
<dbReference type="Proteomes" id="UP000035553">
    <property type="component" value="Unassembled WGS sequence"/>
</dbReference>
<keyword evidence="2" id="KW-1185">Reference proteome</keyword>
<accession>A0A0U1QRV9</accession>
<dbReference type="InterPro" id="IPR002933">
    <property type="entry name" value="Peptidase_M20"/>
</dbReference>
<dbReference type="InterPro" id="IPR012166">
    <property type="entry name" value="Uncharacterised_RocB"/>
</dbReference>
<dbReference type="Gene3D" id="3.40.630.10">
    <property type="entry name" value="Zn peptidases"/>
    <property type="match status" value="1"/>
</dbReference>
<dbReference type="RefSeq" id="WP_010025934.1">
    <property type="nucleotide sequence ID" value="NZ_AFVQ02000029.1"/>
</dbReference>
<dbReference type="AlphaFoldDB" id="A0A0U1QRV9"/>
<evidence type="ECO:0000313" key="1">
    <source>
        <dbReference type="EMBL" id="KLI03540.1"/>
    </source>
</evidence>
<dbReference type="OrthoDB" id="9815360at2"/>
<comment type="caution">
    <text evidence="1">The sequence shown here is derived from an EMBL/GenBank/DDBJ whole genome shotgun (WGS) entry which is preliminary data.</text>
</comment>
<dbReference type="SUPFAM" id="SSF53187">
    <property type="entry name" value="Zn-dependent exopeptidases"/>
    <property type="match status" value="1"/>
</dbReference>
<reference evidence="1 2" key="1">
    <citation type="journal article" date="2011" name="J. Bacteriol.">
        <title>Draft genome sequence of Sporolactobacillus inulinus strain CASD, an efficient D-lactic acid-producing bacterium with high-concentration lactate tolerance capability.</title>
        <authorList>
            <person name="Yu B."/>
            <person name="Su F."/>
            <person name="Wang L."/>
            <person name="Xu K."/>
            <person name="Zhao B."/>
            <person name="Xu P."/>
        </authorList>
    </citation>
    <scope>NUCLEOTIDE SEQUENCE [LARGE SCALE GENOMIC DNA]</scope>
    <source>
        <strain evidence="1 2">CASD</strain>
    </source>
</reference>
<gene>
    <name evidence="1" type="ORF">SINU_02110</name>
</gene>
<evidence type="ECO:0000313" key="2">
    <source>
        <dbReference type="Proteomes" id="UP000035553"/>
    </source>
</evidence>
<dbReference type="GO" id="GO:0016787">
    <property type="term" value="F:hydrolase activity"/>
    <property type="evidence" value="ECO:0007669"/>
    <property type="project" value="InterPro"/>
</dbReference>
<dbReference type="STRING" id="1069536.SINU_02110"/>
<dbReference type="PIRSF" id="PIRSF010386">
    <property type="entry name" value="RocB"/>
    <property type="match status" value="1"/>
</dbReference>
<dbReference type="InterPro" id="IPR050072">
    <property type="entry name" value="Peptidase_M20A"/>
</dbReference>
<sequence>MYEKVKDLPIEQQIEQFARDLVGIKSVNGTDGEVTMADELEAILRSFPYFKEHPDQVWTQKLEGDTLGRKNVFALLESMFENKQTIIYHGHMDTVGTDDFNSIEAHALDPDYLQHYFSKYTKDPDVQKDAASGDWLFGRGMLDMKSGDAVHLGNLLYYAQHREQLKGNLLVMFNPVEENDHEGVMEAVSELIRLRDEKNLHYKLAINGDFVSPLYKGDTQRYIYTGSAGKLLGCFYIRGRETHVGETLSGIDPTLIASKINEALNNNMDGAEQIANEVILPPSCLFQRDKKAFYNVQTAGTTFMYFNYFLYERTPNAVMEQLKHVAADACADLAAFLKQQYSVFSANCGLQGQAPHWDVDVLSYEEFVEELNQKGVPVEKIMDQVIQGNPNEDFRQVSCKVIEALEASAGDKRPKVIVFFAPPYCPHNYLRDNVPEEKRCDQILDDVLRHAEQETGEHFAKKRFFPYLADSSYLSMSETSEETEAIVHNFPGWGKTYSVPLDRIRKLNIPVLDMGVYGKKAHTWMERLYKPYSYGVLPKLIRSMTERIFADHPDG</sequence>
<organism evidence="1 2">
    <name type="scientific">Sporolactobacillus inulinus CASD</name>
    <dbReference type="NCBI Taxonomy" id="1069536"/>
    <lineage>
        <taxon>Bacteria</taxon>
        <taxon>Bacillati</taxon>
        <taxon>Bacillota</taxon>
        <taxon>Bacilli</taxon>
        <taxon>Bacillales</taxon>
        <taxon>Sporolactobacillaceae</taxon>
        <taxon>Sporolactobacillus</taxon>
    </lineage>
</organism>
<dbReference type="EMBL" id="AFVQ02000029">
    <property type="protein sequence ID" value="KLI03540.1"/>
    <property type="molecule type" value="Genomic_DNA"/>
</dbReference>